<organism evidence="3 4">
    <name type="scientific">Lactuca sativa</name>
    <name type="common">Garden lettuce</name>
    <dbReference type="NCBI Taxonomy" id="4236"/>
    <lineage>
        <taxon>Eukaryota</taxon>
        <taxon>Viridiplantae</taxon>
        <taxon>Streptophyta</taxon>
        <taxon>Embryophyta</taxon>
        <taxon>Tracheophyta</taxon>
        <taxon>Spermatophyta</taxon>
        <taxon>Magnoliopsida</taxon>
        <taxon>eudicotyledons</taxon>
        <taxon>Gunneridae</taxon>
        <taxon>Pentapetalae</taxon>
        <taxon>asterids</taxon>
        <taxon>campanulids</taxon>
        <taxon>Asterales</taxon>
        <taxon>Asteraceae</taxon>
        <taxon>Cichorioideae</taxon>
        <taxon>Cichorieae</taxon>
        <taxon>Lactucinae</taxon>
        <taxon>Lactuca</taxon>
    </lineage>
</organism>
<evidence type="ECO:0000256" key="2">
    <source>
        <dbReference type="PROSITE-ProRule" id="PRU00708"/>
    </source>
</evidence>
<gene>
    <name evidence="3" type="ORF">LSAT_V11C200062130</name>
</gene>
<feature type="repeat" description="PPR" evidence="2">
    <location>
        <begin position="22"/>
        <end position="56"/>
    </location>
</feature>
<comment type="caution">
    <text evidence="3">The sequence shown here is derived from an EMBL/GenBank/DDBJ whole genome shotgun (WGS) entry which is preliminary data.</text>
</comment>
<dbReference type="InterPro" id="IPR011990">
    <property type="entry name" value="TPR-like_helical_dom_sf"/>
</dbReference>
<dbReference type="PANTHER" id="PTHR47926">
    <property type="entry name" value="PENTATRICOPEPTIDE REPEAT-CONTAINING PROTEIN"/>
    <property type="match status" value="1"/>
</dbReference>
<dbReference type="PANTHER" id="PTHR47926:SF427">
    <property type="entry name" value="TETRATRICOPEPTIDE-LIKE HELICAL DOMAIN SUPERFAMILY"/>
    <property type="match status" value="1"/>
</dbReference>
<evidence type="ECO:0000313" key="4">
    <source>
        <dbReference type="Proteomes" id="UP000235145"/>
    </source>
</evidence>
<proteinExistence type="predicted"/>
<accession>A0A9R1XXA2</accession>
<protein>
    <recommendedName>
        <fullName evidence="5">Pentatricopeptide repeat-containing protein</fullName>
    </recommendedName>
</protein>
<keyword evidence="4" id="KW-1185">Reference proteome</keyword>
<dbReference type="GO" id="GO:0003723">
    <property type="term" value="F:RNA binding"/>
    <property type="evidence" value="ECO:0007669"/>
    <property type="project" value="InterPro"/>
</dbReference>
<dbReference type="InterPro" id="IPR002885">
    <property type="entry name" value="PPR_rpt"/>
</dbReference>
<dbReference type="AlphaFoldDB" id="A0A9R1XXA2"/>
<dbReference type="PROSITE" id="PS51375">
    <property type="entry name" value="PPR"/>
    <property type="match status" value="1"/>
</dbReference>
<dbReference type="Gene3D" id="1.25.40.10">
    <property type="entry name" value="Tetratricopeptide repeat domain"/>
    <property type="match status" value="1"/>
</dbReference>
<reference evidence="3 4" key="1">
    <citation type="journal article" date="2017" name="Nat. Commun.">
        <title>Genome assembly with in vitro proximity ligation data and whole-genome triplication in lettuce.</title>
        <authorList>
            <person name="Reyes-Chin-Wo S."/>
            <person name="Wang Z."/>
            <person name="Yang X."/>
            <person name="Kozik A."/>
            <person name="Arikit S."/>
            <person name="Song C."/>
            <person name="Xia L."/>
            <person name="Froenicke L."/>
            <person name="Lavelle D.O."/>
            <person name="Truco M.J."/>
            <person name="Xia R."/>
            <person name="Zhu S."/>
            <person name="Xu C."/>
            <person name="Xu H."/>
            <person name="Xu X."/>
            <person name="Cox K."/>
            <person name="Korf I."/>
            <person name="Meyers B.C."/>
            <person name="Michelmore R.W."/>
        </authorList>
    </citation>
    <scope>NUCLEOTIDE SEQUENCE [LARGE SCALE GENOMIC DNA]</scope>
    <source>
        <strain evidence="4">cv. Salinas</strain>
        <tissue evidence="3">Seedlings</tissue>
    </source>
</reference>
<evidence type="ECO:0000313" key="3">
    <source>
        <dbReference type="EMBL" id="KAJ0224087.1"/>
    </source>
</evidence>
<keyword evidence="1" id="KW-0677">Repeat</keyword>
<dbReference type="EMBL" id="NBSK02000002">
    <property type="protein sequence ID" value="KAJ0224087.1"/>
    <property type="molecule type" value="Genomic_DNA"/>
</dbReference>
<dbReference type="Proteomes" id="UP000235145">
    <property type="component" value="Unassembled WGS sequence"/>
</dbReference>
<sequence>MMFKEAAKYFSEMGGFGELEPNIMSWTALITGNLQNGYPYQALNLFKKMVIRGVKPNSTTISSVISACAYLSLERNGKEIHGYCIKSEEIDSNLFVGNSLISFYSKSQRLSDVAIKYFDRTKKGRL</sequence>
<evidence type="ECO:0008006" key="5">
    <source>
        <dbReference type="Google" id="ProtNLM"/>
    </source>
</evidence>
<dbReference type="Pfam" id="PF13041">
    <property type="entry name" value="PPR_2"/>
    <property type="match status" value="1"/>
</dbReference>
<dbReference type="GO" id="GO:0009451">
    <property type="term" value="P:RNA modification"/>
    <property type="evidence" value="ECO:0007669"/>
    <property type="project" value="InterPro"/>
</dbReference>
<name>A0A9R1XXA2_LACSA</name>
<evidence type="ECO:0000256" key="1">
    <source>
        <dbReference type="ARBA" id="ARBA00022737"/>
    </source>
</evidence>
<dbReference type="NCBIfam" id="TIGR00756">
    <property type="entry name" value="PPR"/>
    <property type="match status" value="1"/>
</dbReference>
<dbReference type="InterPro" id="IPR046960">
    <property type="entry name" value="PPR_At4g14850-like_plant"/>
</dbReference>